<evidence type="ECO:0000256" key="2">
    <source>
        <dbReference type="ARBA" id="ARBA00022853"/>
    </source>
</evidence>
<dbReference type="FunFam" id="1.10.10.10:FF:000020">
    <property type="entry name" value="SWI/SNF complex subunit SMARCC2 isoform c"/>
    <property type="match status" value="1"/>
</dbReference>
<dbReference type="PANTHER" id="PTHR15381:SF1">
    <property type="entry name" value="CHONDROITIN SULFATE PROTEOGLYCAN 5"/>
    <property type="match status" value="1"/>
</dbReference>
<dbReference type="InterPro" id="IPR001005">
    <property type="entry name" value="SANT/Myb"/>
</dbReference>
<keyword evidence="2" id="KW-0156">Chromatin regulator</keyword>
<protein>
    <submittedName>
        <fullName evidence="12">Moira CG18740PAlike [Tribolium castaneum]</fullName>
    </submittedName>
</protein>
<evidence type="ECO:0000259" key="9">
    <source>
        <dbReference type="PROSITE" id="PS50934"/>
    </source>
</evidence>
<keyword evidence="4" id="KW-0804">Transcription</keyword>
<proteinExistence type="inferred from homology"/>
<dbReference type="Pfam" id="PF04433">
    <property type="entry name" value="SWIRM"/>
    <property type="match status" value="1"/>
</dbReference>
<keyword evidence="5" id="KW-0539">Nucleus</keyword>
<dbReference type="Pfam" id="PF16496">
    <property type="entry name" value="SWIRM-assoc_2"/>
    <property type="match status" value="1"/>
</dbReference>
<dbReference type="PROSITE" id="PS50934">
    <property type="entry name" value="SWIRM"/>
    <property type="match status" value="1"/>
</dbReference>
<dbReference type="InterPro" id="IPR032450">
    <property type="entry name" value="SMARCC_N"/>
</dbReference>
<accession>A0A0K2USP7</accession>
<dbReference type="Pfam" id="PF00249">
    <property type="entry name" value="Myb_DNA-binding"/>
    <property type="match status" value="1"/>
</dbReference>
<dbReference type="InterPro" id="IPR007526">
    <property type="entry name" value="SWIRM"/>
</dbReference>
<dbReference type="GO" id="GO:0045202">
    <property type="term" value="C:synapse"/>
    <property type="evidence" value="ECO:0007669"/>
    <property type="project" value="TreeGrafter"/>
</dbReference>
<feature type="domain" description="SANT" evidence="10">
    <location>
        <begin position="582"/>
        <end position="633"/>
    </location>
</feature>
<dbReference type="InterPro" id="IPR036388">
    <property type="entry name" value="WH-like_DNA-bd_sf"/>
</dbReference>
<evidence type="ECO:0000313" key="12">
    <source>
        <dbReference type="EMBL" id="CDW40741.1"/>
    </source>
</evidence>
<evidence type="ECO:0000256" key="4">
    <source>
        <dbReference type="ARBA" id="ARBA00023163"/>
    </source>
</evidence>
<dbReference type="SMART" id="SM00717">
    <property type="entry name" value="SANT"/>
    <property type="match status" value="1"/>
</dbReference>
<feature type="compositionally biased region" description="Basic residues" evidence="7">
    <location>
        <begin position="289"/>
        <end position="298"/>
    </location>
</feature>
<feature type="compositionally biased region" description="Basic and acidic residues" evidence="7">
    <location>
        <begin position="329"/>
        <end position="338"/>
    </location>
</feature>
<evidence type="ECO:0000256" key="5">
    <source>
        <dbReference type="ARBA" id="ARBA00023242"/>
    </source>
</evidence>
<feature type="compositionally biased region" description="Polar residues" evidence="7">
    <location>
        <begin position="905"/>
        <end position="924"/>
    </location>
</feature>
<dbReference type="InterPro" id="IPR032451">
    <property type="entry name" value="SMARCC_C"/>
</dbReference>
<dbReference type="InterPro" id="IPR009057">
    <property type="entry name" value="Homeodomain-like_sf"/>
</dbReference>
<feature type="region of interest" description="Disordered" evidence="7">
    <location>
        <begin position="285"/>
        <end position="347"/>
    </location>
</feature>
<evidence type="ECO:0000256" key="6">
    <source>
        <dbReference type="ARBA" id="ARBA00049655"/>
    </source>
</evidence>
<dbReference type="PROSITE" id="PS50090">
    <property type="entry name" value="MYB_LIKE"/>
    <property type="match status" value="1"/>
</dbReference>
<feature type="domain" description="Chromo" evidence="11">
    <location>
        <begin position="3"/>
        <end position="285"/>
    </location>
</feature>
<dbReference type="InterPro" id="IPR049898">
    <property type="entry name" value="MARR_BRCT_CHROMO"/>
</dbReference>
<dbReference type="FunFam" id="1.10.10.60:FF:000014">
    <property type="entry name" value="SWI/SNF complex subunit SMARCC2 isoform C"/>
    <property type="match status" value="1"/>
</dbReference>
<dbReference type="Pfam" id="PF16498">
    <property type="entry name" value="SWIRM-assoc_3"/>
    <property type="match status" value="1"/>
</dbReference>
<dbReference type="Gene3D" id="1.10.10.10">
    <property type="entry name" value="Winged helix-like DNA-binding domain superfamily/Winged helix DNA-binding domain"/>
    <property type="match status" value="1"/>
</dbReference>
<feature type="compositionally biased region" description="Basic and acidic residues" evidence="7">
    <location>
        <begin position="734"/>
        <end position="751"/>
    </location>
</feature>
<dbReference type="EMBL" id="HACA01023380">
    <property type="protein sequence ID" value="CDW40741.1"/>
    <property type="molecule type" value="Transcribed_RNA"/>
</dbReference>
<evidence type="ECO:0000256" key="3">
    <source>
        <dbReference type="ARBA" id="ARBA00023015"/>
    </source>
</evidence>
<feature type="region of interest" description="Disordered" evidence="7">
    <location>
        <begin position="894"/>
        <end position="924"/>
    </location>
</feature>
<name>A0A0K2USP7_LEPSM</name>
<dbReference type="SUPFAM" id="SSF46689">
    <property type="entry name" value="Homeodomain-like"/>
    <property type="match status" value="2"/>
</dbReference>
<feature type="compositionally biased region" description="Basic and acidic residues" evidence="7">
    <location>
        <begin position="776"/>
        <end position="785"/>
    </location>
</feature>
<dbReference type="GO" id="GO:0016514">
    <property type="term" value="C:SWI/SNF complex"/>
    <property type="evidence" value="ECO:0007669"/>
    <property type="project" value="UniProtKB-ARBA"/>
</dbReference>
<dbReference type="GO" id="GO:0006325">
    <property type="term" value="P:chromatin organization"/>
    <property type="evidence" value="ECO:0007669"/>
    <property type="project" value="UniProtKB-KW"/>
</dbReference>
<feature type="domain" description="Myb-like" evidence="8">
    <location>
        <begin position="579"/>
        <end position="629"/>
    </location>
</feature>
<reference evidence="12" key="1">
    <citation type="submission" date="2014-05" db="EMBL/GenBank/DDBJ databases">
        <authorList>
            <person name="Chronopoulou M."/>
        </authorList>
    </citation>
    <scope>NUCLEOTIDE SEQUENCE</scope>
    <source>
        <tissue evidence="12">Whole organism</tissue>
    </source>
</reference>
<feature type="domain" description="SWIRM" evidence="9">
    <location>
        <begin position="410"/>
        <end position="507"/>
    </location>
</feature>
<dbReference type="GO" id="GO:0048858">
    <property type="term" value="P:cell projection morphogenesis"/>
    <property type="evidence" value="ECO:0007669"/>
    <property type="project" value="TreeGrafter"/>
</dbReference>
<dbReference type="InterPro" id="IPR017884">
    <property type="entry name" value="SANT_dom"/>
</dbReference>
<comment type="subcellular location">
    <subcellularLocation>
        <location evidence="1">Nucleus</location>
    </subcellularLocation>
</comment>
<dbReference type="PROSITE" id="PS51293">
    <property type="entry name" value="SANT"/>
    <property type="match status" value="1"/>
</dbReference>
<dbReference type="Pfam" id="PF16495">
    <property type="entry name" value="SWIRM-assoc_1"/>
    <property type="match status" value="1"/>
</dbReference>
<sequence length="924" mass="105416">MTEVIEPKKFGGPIIKFWESLETISLLDSSVIPWLLRHAKKSITNDPPCGRSLSALIIQVLEFVDEHLGSEARDPPCARPPLRFFLDFRSGGSLCYMLGAMFKLKAEAGWRKFEFSSLGRKDANLAMIGKMRDVLVQEGFFKVPVLYLRQKLSKENKELVVSICENRGFTITKEETESTHVLYPPVNADPEDYCRPTLKRGDKCIIHFHCLPDSRDNFGPIPPSEGQESLEMSLERDSIYHVTLSWLTDSDKYNEYMSEEDYKVDEEGNLISHPLSLSYEEYINSEEKHRKKSKRKRSPSPISSSKKKSQKVGSIKSYKRGRFSNENMDEVRLSKENEEQVQENENLLEGKMASQVMPNESERASREVESYHDIDDLEDDTNSNSMILNRDSLFKSEESEDNVTEQTHHIIVPSYSSWFDYNSIHSIEKRALSEFFNAKNKSKIPEIFLSYRNFMIDTYRLNPTEYLTSTACRRNLAGDVCSIMRVHAFLEQWGLINYQVDIDSKPTLMGPPTTSHFHILADTPVGLQPINSSMTAQPSAARTMINLEEKKEKIIKNEIGTEFGLKTDLFDRKNPNSINRSTPSRDWNDQETLLLLEALEMYKDDWNKICEHVESRSQHECILHFLRLPIEDSYIESPKLGGDAMGPLCYQPFPFSDTGNPIMSTLAFLSSVVDPRVASAGAKAAMEEFARIKDEVPGVIMHTHLKNVQEAQSKGSDTPQTESLERLGIAGTKFETHPQSEDINSKTNHSELEEESDKNPPIFDRSTKEQVQNSEMKSKKTCEIEKSISSSNSKVDDHLIKDFELQSASSAALSSAAVKAKHLASVEERKIKSLVALLVETQMKKLEIKLRHFEELETIMDSERETLEYQRQLLIQERQEFHLEQLHAAELRARNTKSANKDGSESTLRNESSDFSPSYDTDVI</sequence>
<dbReference type="Gene3D" id="1.10.10.60">
    <property type="entry name" value="Homeodomain-like"/>
    <property type="match status" value="1"/>
</dbReference>
<dbReference type="InterPro" id="IPR032448">
    <property type="entry name" value="SWIRM-assoc"/>
</dbReference>
<evidence type="ECO:0000259" key="10">
    <source>
        <dbReference type="PROSITE" id="PS51293"/>
    </source>
</evidence>
<evidence type="ECO:0000259" key="11">
    <source>
        <dbReference type="PROSITE" id="PS52032"/>
    </source>
</evidence>
<dbReference type="AlphaFoldDB" id="A0A0K2USP7"/>
<dbReference type="OrthoDB" id="118550at2759"/>
<dbReference type="PROSITE" id="PS52032">
    <property type="entry name" value="MARR_BRCT_CHROMO"/>
    <property type="match status" value="1"/>
</dbReference>
<feature type="compositionally biased region" description="Basic and acidic residues" evidence="7">
    <location>
        <begin position="894"/>
        <end position="904"/>
    </location>
</feature>
<evidence type="ECO:0000256" key="7">
    <source>
        <dbReference type="SAM" id="MobiDB-lite"/>
    </source>
</evidence>
<dbReference type="PANTHER" id="PTHR15381">
    <property type="entry name" value="CHONDROITIN SULFATE PROTEOGLYCAN 5 -RELATED"/>
    <property type="match status" value="1"/>
</dbReference>
<keyword evidence="3" id="KW-0805">Transcription regulation</keyword>
<dbReference type="InterPro" id="IPR036420">
    <property type="entry name" value="BRCT_dom_sf"/>
</dbReference>
<organism evidence="12">
    <name type="scientific">Lepeophtheirus salmonis</name>
    <name type="common">Salmon louse</name>
    <name type="synonym">Caligus salmonis</name>
    <dbReference type="NCBI Taxonomy" id="72036"/>
    <lineage>
        <taxon>Eukaryota</taxon>
        <taxon>Metazoa</taxon>
        <taxon>Ecdysozoa</taxon>
        <taxon>Arthropoda</taxon>
        <taxon>Crustacea</taxon>
        <taxon>Multicrustacea</taxon>
        <taxon>Hexanauplia</taxon>
        <taxon>Copepoda</taxon>
        <taxon>Siphonostomatoida</taxon>
        <taxon>Caligidae</taxon>
        <taxon>Lepeophtheirus</taxon>
    </lineage>
</organism>
<dbReference type="GO" id="GO:0006355">
    <property type="term" value="P:regulation of DNA-templated transcription"/>
    <property type="evidence" value="ECO:0007669"/>
    <property type="project" value="UniProtKB-ARBA"/>
</dbReference>
<comment type="similarity">
    <text evidence="6">Belongs to the SMARCC family.</text>
</comment>
<dbReference type="SUPFAM" id="SSF52113">
    <property type="entry name" value="BRCT domain"/>
    <property type="match status" value="1"/>
</dbReference>
<feature type="region of interest" description="Disordered" evidence="7">
    <location>
        <begin position="732"/>
        <end position="785"/>
    </location>
</feature>
<evidence type="ECO:0000259" key="8">
    <source>
        <dbReference type="PROSITE" id="PS50090"/>
    </source>
</evidence>
<evidence type="ECO:0000256" key="1">
    <source>
        <dbReference type="ARBA" id="ARBA00004123"/>
    </source>
</evidence>